<dbReference type="SMART" id="SM00448">
    <property type="entry name" value="REC"/>
    <property type="match status" value="1"/>
</dbReference>
<keyword evidence="3 8" id="KW-0238">DNA-binding</keyword>
<comment type="caution">
    <text evidence="8">The sequence shown here is derived from an EMBL/GenBank/DDBJ whole genome shotgun (WGS) entry which is preliminary data.</text>
</comment>
<proteinExistence type="predicted"/>
<dbReference type="InterPro" id="IPR001789">
    <property type="entry name" value="Sig_transdc_resp-reg_receiver"/>
</dbReference>
<dbReference type="PANTHER" id="PTHR43214:SF24">
    <property type="entry name" value="TRANSCRIPTIONAL REGULATORY PROTEIN NARL-RELATED"/>
    <property type="match status" value="1"/>
</dbReference>
<keyword evidence="1 5" id="KW-0597">Phosphoprotein</keyword>
<keyword evidence="2" id="KW-0805">Transcription regulation</keyword>
<dbReference type="PROSITE" id="PS50110">
    <property type="entry name" value="RESPONSE_REGULATORY"/>
    <property type="match status" value="1"/>
</dbReference>
<evidence type="ECO:0000313" key="9">
    <source>
        <dbReference type="Proteomes" id="UP000318336"/>
    </source>
</evidence>
<protein>
    <submittedName>
        <fullName evidence="8">DNA-binding NarL/FixJ family response regulator</fullName>
    </submittedName>
</protein>
<dbReference type="OrthoDB" id="9808843at2"/>
<dbReference type="PRINTS" id="PR00038">
    <property type="entry name" value="HTHLUXR"/>
</dbReference>
<feature type="modified residue" description="4-aspartylphosphate" evidence="5">
    <location>
        <position position="59"/>
    </location>
</feature>
<evidence type="ECO:0000256" key="5">
    <source>
        <dbReference type="PROSITE-ProRule" id="PRU00169"/>
    </source>
</evidence>
<evidence type="ECO:0000256" key="1">
    <source>
        <dbReference type="ARBA" id="ARBA00022553"/>
    </source>
</evidence>
<dbReference type="InterPro" id="IPR000792">
    <property type="entry name" value="Tscrpt_reg_LuxR_C"/>
</dbReference>
<dbReference type="Pfam" id="PF00196">
    <property type="entry name" value="GerE"/>
    <property type="match status" value="1"/>
</dbReference>
<dbReference type="EMBL" id="VFOK01000001">
    <property type="protein sequence ID" value="TQL34920.1"/>
    <property type="molecule type" value="Genomic_DNA"/>
</dbReference>
<keyword evidence="9" id="KW-1185">Reference proteome</keyword>
<evidence type="ECO:0000256" key="3">
    <source>
        <dbReference type="ARBA" id="ARBA00023125"/>
    </source>
</evidence>
<dbReference type="GO" id="GO:0000160">
    <property type="term" value="P:phosphorelay signal transduction system"/>
    <property type="evidence" value="ECO:0007669"/>
    <property type="project" value="InterPro"/>
</dbReference>
<dbReference type="InterPro" id="IPR039420">
    <property type="entry name" value="WalR-like"/>
</dbReference>
<evidence type="ECO:0000259" key="6">
    <source>
        <dbReference type="PROSITE" id="PS50043"/>
    </source>
</evidence>
<dbReference type="RefSeq" id="WP_142007261.1">
    <property type="nucleotide sequence ID" value="NZ_VFOK01000001.1"/>
</dbReference>
<dbReference type="PANTHER" id="PTHR43214">
    <property type="entry name" value="TWO-COMPONENT RESPONSE REGULATOR"/>
    <property type="match status" value="1"/>
</dbReference>
<dbReference type="CDD" id="cd06170">
    <property type="entry name" value="LuxR_C_like"/>
    <property type="match status" value="1"/>
</dbReference>
<dbReference type="InterPro" id="IPR011006">
    <property type="entry name" value="CheY-like_superfamily"/>
</dbReference>
<dbReference type="SUPFAM" id="SSF46894">
    <property type="entry name" value="C-terminal effector domain of the bipartite response regulators"/>
    <property type="match status" value="1"/>
</dbReference>
<feature type="domain" description="HTH luxR-type" evidence="6">
    <location>
        <begin position="153"/>
        <end position="218"/>
    </location>
</feature>
<keyword evidence="4" id="KW-0804">Transcription</keyword>
<dbReference type="InterPro" id="IPR058245">
    <property type="entry name" value="NreC/VraR/RcsB-like_REC"/>
</dbReference>
<sequence>MSDLRRIRVLLVDDDPIVCAGLELMLSSADDVQLVGRADDGDQALEAIRTHRPDVVLMDVRMQRQDGVTTTGQIKRLDNPPRVVVLTTFDADDVVVRAITAGADGFLLKTSSPTQILDAVRGVDGGQATLSPATVRAVFAHVASSDDPQRTAARTAVTRLTDREREVSVAVARGLSNAQIARELYASEATVKTHLASAQHKLGVTNRVSVAVVVTKAGLV</sequence>
<organism evidence="8 9">
    <name type="scientific">Barrientosiimonas humi</name>
    <dbReference type="NCBI Taxonomy" id="999931"/>
    <lineage>
        <taxon>Bacteria</taxon>
        <taxon>Bacillati</taxon>
        <taxon>Actinomycetota</taxon>
        <taxon>Actinomycetes</taxon>
        <taxon>Micrococcales</taxon>
        <taxon>Dermacoccaceae</taxon>
        <taxon>Barrientosiimonas</taxon>
    </lineage>
</organism>
<dbReference type="Proteomes" id="UP000318336">
    <property type="component" value="Unassembled WGS sequence"/>
</dbReference>
<dbReference type="Pfam" id="PF00072">
    <property type="entry name" value="Response_reg"/>
    <property type="match status" value="1"/>
</dbReference>
<dbReference type="GO" id="GO:0006355">
    <property type="term" value="P:regulation of DNA-templated transcription"/>
    <property type="evidence" value="ECO:0007669"/>
    <property type="project" value="InterPro"/>
</dbReference>
<dbReference type="InterPro" id="IPR016032">
    <property type="entry name" value="Sig_transdc_resp-reg_C-effctor"/>
</dbReference>
<dbReference type="GO" id="GO:0003677">
    <property type="term" value="F:DNA binding"/>
    <property type="evidence" value="ECO:0007669"/>
    <property type="project" value="UniProtKB-KW"/>
</dbReference>
<dbReference type="AlphaFoldDB" id="A0A542XGH5"/>
<dbReference type="SUPFAM" id="SSF52172">
    <property type="entry name" value="CheY-like"/>
    <property type="match status" value="1"/>
</dbReference>
<evidence type="ECO:0000256" key="2">
    <source>
        <dbReference type="ARBA" id="ARBA00023015"/>
    </source>
</evidence>
<gene>
    <name evidence="8" type="ORF">FB554_3103</name>
</gene>
<dbReference type="CDD" id="cd17535">
    <property type="entry name" value="REC_NarL-like"/>
    <property type="match status" value="1"/>
</dbReference>
<dbReference type="SMART" id="SM00421">
    <property type="entry name" value="HTH_LUXR"/>
    <property type="match status" value="1"/>
</dbReference>
<evidence type="ECO:0000313" key="8">
    <source>
        <dbReference type="EMBL" id="TQL34920.1"/>
    </source>
</evidence>
<name>A0A542XGH5_9MICO</name>
<evidence type="ECO:0000256" key="4">
    <source>
        <dbReference type="ARBA" id="ARBA00023163"/>
    </source>
</evidence>
<dbReference type="PROSITE" id="PS50043">
    <property type="entry name" value="HTH_LUXR_2"/>
    <property type="match status" value="1"/>
</dbReference>
<feature type="domain" description="Response regulatory" evidence="7">
    <location>
        <begin position="8"/>
        <end position="124"/>
    </location>
</feature>
<accession>A0A542XGH5</accession>
<dbReference type="Gene3D" id="3.40.50.2300">
    <property type="match status" value="1"/>
</dbReference>
<reference evidence="8 9" key="1">
    <citation type="submission" date="2019-06" db="EMBL/GenBank/DDBJ databases">
        <title>Sequencing the genomes of 1000 actinobacteria strains.</title>
        <authorList>
            <person name="Klenk H.-P."/>
        </authorList>
    </citation>
    <scope>NUCLEOTIDE SEQUENCE [LARGE SCALE GENOMIC DNA]</scope>
    <source>
        <strain evidence="8 9">DSM 24617</strain>
    </source>
</reference>
<evidence type="ECO:0000259" key="7">
    <source>
        <dbReference type="PROSITE" id="PS50110"/>
    </source>
</evidence>